<dbReference type="Pfam" id="PF00497">
    <property type="entry name" value="SBP_bac_3"/>
    <property type="match status" value="1"/>
</dbReference>
<reference evidence="5 6" key="1">
    <citation type="submission" date="2006-03" db="EMBL/GenBank/DDBJ databases">
        <authorList>
            <person name="Pinhassi J."/>
            <person name="Pedros-Alio C."/>
            <person name="Ferriera S."/>
            <person name="Johnson J."/>
            <person name="Kravitz S."/>
            <person name="Halpern A."/>
            <person name="Remington K."/>
            <person name="Beeson K."/>
            <person name="Tran B."/>
            <person name="Rogers Y.-H."/>
            <person name="Friedman R."/>
            <person name="Venter J.C."/>
        </authorList>
    </citation>
    <scope>NUCLEOTIDE SEQUENCE [LARGE SCALE GENOMIC DNA]</scope>
    <source>
        <strain evidence="5 6">RED65</strain>
    </source>
</reference>
<dbReference type="SMART" id="SM00062">
    <property type="entry name" value="PBPb"/>
    <property type="match status" value="1"/>
</dbReference>
<evidence type="ECO:0000256" key="3">
    <source>
        <dbReference type="SAM" id="SignalP"/>
    </source>
</evidence>
<dbReference type="Gene3D" id="3.40.190.10">
    <property type="entry name" value="Periplasmic binding protein-like II"/>
    <property type="match status" value="2"/>
</dbReference>
<keyword evidence="6" id="KW-1185">Reference proteome</keyword>
<dbReference type="Proteomes" id="UP000004263">
    <property type="component" value="Unassembled WGS sequence"/>
</dbReference>
<dbReference type="EMBL" id="AAQH01000005">
    <property type="protein sequence ID" value="EAT12650.1"/>
    <property type="molecule type" value="Genomic_DNA"/>
</dbReference>
<evidence type="ECO:0000313" key="6">
    <source>
        <dbReference type="Proteomes" id="UP000004263"/>
    </source>
</evidence>
<dbReference type="InterPro" id="IPR001638">
    <property type="entry name" value="Solute-binding_3/MltF_N"/>
</dbReference>
<evidence type="ECO:0000256" key="2">
    <source>
        <dbReference type="ARBA" id="ARBA00022729"/>
    </source>
</evidence>
<dbReference type="PANTHER" id="PTHR35936:SF25">
    <property type="entry name" value="ABC TRANSPORTER SUBSTRATE-BINDING PROTEIN"/>
    <property type="match status" value="1"/>
</dbReference>
<dbReference type="HOGENOM" id="CLU_064076_8_2_6"/>
<protein>
    <submittedName>
        <fullName evidence="5">Probable amino acid ABC transporter, periplasmic amino acid-binding protein</fullName>
    </submittedName>
</protein>
<dbReference type="RefSeq" id="WP_007018439.1">
    <property type="nucleotide sequence ID" value="NZ_CH724117.1"/>
</dbReference>
<name>Q1N3E1_9GAMM</name>
<gene>
    <name evidence="5" type="ORF">RED65_13237</name>
</gene>
<evidence type="ECO:0000313" key="5">
    <source>
        <dbReference type="EMBL" id="EAT12650.1"/>
    </source>
</evidence>
<sequence>MRIVCLIFAIISIGSSQASQLVVGISEGDYAPFYYDTDEGLTGAAVEIVELIAQQTGHSIAYQRLPWKRVQQYLAQGRIDLVMLYFKSPDRASDVHYVEPAILHESSHLFVMASQRIEFEGDLESLSGFRFGYVDGYWHGNSFEQFEPKVKKTYANSRALITALQRGVIDVAVGNEAVIGHLLKEIGLRLPINFLQPAIDYAPDYIAISRQIDDAENLSADFAKVLEQFTQTQRYRDILKKYGITKPR</sequence>
<feature type="signal peptide" evidence="3">
    <location>
        <begin position="1"/>
        <end position="18"/>
    </location>
</feature>
<evidence type="ECO:0000256" key="1">
    <source>
        <dbReference type="ARBA" id="ARBA00010333"/>
    </source>
</evidence>
<proteinExistence type="inferred from homology"/>
<dbReference type="PANTHER" id="PTHR35936">
    <property type="entry name" value="MEMBRANE-BOUND LYTIC MUREIN TRANSGLYCOSYLASE F"/>
    <property type="match status" value="1"/>
</dbReference>
<dbReference type="STRING" id="207949.RED65_13237"/>
<organism evidence="5 6">
    <name type="scientific">Bermanella marisrubri</name>
    <dbReference type="NCBI Taxonomy" id="207949"/>
    <lineage>
        <taxon>Bacteria</taxon>
        <taxon>Pseudomonadati</taxon>
        <taxon>Pseudomonadota</taxon>
        <taxon>Gammaproteobacteria</taxon>
        <taxon>Oceanospirillales</taxon>
        <taxon>Oceanospirillaceae</taxon>
        <taxon>Bermanella</taxon>
    </lineage>
</organism>
<keyword evidence="2 3" id="KW-0732">Signal</keyword>
<comment type="caution">
    <text evidence="5">The sequence shown here is derived from an EMBL/GenBank/DDBJ whole genome shotgun (WGS) entry which is preliminary data.</text>
</comment>
<feature type="domain" description="Solute-binding protein family 3/N-terminal" evidence="4">
    <location>
        <begin position="20"/>
        <end position="246"/>
    </location>
</feature>
<accession>Q1N3E1</accession>
<dbReference type="AlphaFoldDB" id="Q1N3E1"/>
<comment type="similarity">
    <text evidence="1">Belongs to the bacterial solute-binding protein 3 family.</text>
</comment>
<feature type="chain" id="PRO_5004194526" evidence="3">
    <location>
        <begin position="19"/>
        <end position="248"/>
    </location>
</feature>
<dbReference type="OrthoDB" id="6193186at2"/>
<evidence type="ECO:0000259" key="4">
    <source>
        <dbReference type="SMART" id="SM00062"/>
    </source>
</evidence>
<dbReference type="SUPFAM" id="SSF53850">
    <property type="entry name" value="Periplasmic binding protein-like II"/>
    <property type="match status" value="1"/>
</dbReference>